<keyword evidence="2" id="KW-0540">Nuclease</keyword>
<dbReference type="GO" id="GO:0004519">
    <property type="term" value="F:endonuclease activity"/>
    <property type="evidence" value="ECO:0007669"/>
    <property type="project" value="UniProtKB-KW"/>
</dbReference>
<dbReference type="SUPFAM" id="SSF56300">
    <property type="entry name" value="Metallo-dependent phosphatases"/>
    <property type="match status" value="1"/>
</dbReference>
<dbReference type="Gene3D" id="3.60.21.10">
    <property type="match status" value="1"/>
</dbReference>
<dbReference type="Pfam" id="PF00149">
    <property type="entry name" value="Metallophos"/>
    <property type="match status" value="1"/>
</dbReference>
<dbReference type="GO" id="GO:0016874">
    <property type="term" value="F:ligase activity"/>
    <property type="evidence" value="ECO:0007669"/>
    <property type="project" value="UniProtKB-KW"/>
</dbReference>
<dbReference type="Proteomes" id="UP000474957">
    <property type="component" value="Unassembled WGS sequence"/>
</dbReference>
<protein>
    <submittedName>
        <fullName evidence="2">Ligase-associated DNA damage response endonuclease PdeM</fullName>
        <ecNumber evidence="2">3.1.-.-</ecNumber>
    </submittedName>
</protein>
<accession>A0A6L5YX16</accession>
<dbReference type="AlphaFoldDB" id="A0A6L5YX16"/>
<dbReference type="InterPro" id="IPR029052">
    <property type="entry name" value="Metallo-depent_PP-like"/>
</dbReference>
<dbReference type="PANTHER" id="PTHR39323">
    <property type="entry name" value="BLR1149 PROTEIN"/>
    <property type="match status" value="1"/>
</dbReference>
<dbReference type="PIRSF" id="PIRSF000887">
    <property type="entry name" value="Pesterase_MJ0037"/>
    <property type="match status" value="1"/>
</dbReference>
<keyword evidence="2" id="KW-0378">Hydrolase</keyword>
<dbReference type="PANTHER" id="PTHR39323:SF1">
    <property type="entry name" value="BLR1149 PROTEIN"/>
    <property type="match status" value="1"/>
</dbReference>
<keyword evidence="3" id="KW-1185">Reference proteome</keyword>
<dbReference type="InterPro" id="IPR026336">
    <property type="entry name" value="PdeM-like"/>
</dbReference>
<dbReference type="EC" id="3.1.-.-" evidence="2"/>
<comment type="caution">
    <text evidence="2">The sequence shown here is derived from an EMBL/GenBank/DDBJ whole genome shotgun (WGS) entry which is preliminary data.</text>
</comment>
<sequence>MTDTPFTLCGASLTARPSGALWWAEAGILCVADLHLGRSERMARRGGTLLPPYETRATLDRLEAEIAALDPRSVICLGDSFDDQRVPDALDEPVRWQLGTMMSGRRWIWVAGNHDPQAPDIGGTAMEEVARGPLTFRHIALPRAAAGEVSGHYHPKTRVRTRAGAVARPCFVHDSRRLILPAFGTYTGGLNCTSDALQTLFEDDAVCILTGNATTTVPLRRRESA</sequence>
<dbReference type="RefSeq" id="WP_154444430.1">
    <property type="nucleotide sequence ID" value="NZ_WIND01000001.1"/>
</dbReference>
<gene>
    <name evidence="2" type="primary">pdeM</name>
    <name evidence="2" type="ORF">GE300_02070</name>
</gene>
<keyword evidence="2" id="KW-0255">Endonuclease</keyword>
<evidence type="ECO:0000313" key="3">
    <source>
        <dbReference type="Proteomes" id="UP000474957"/>
    </source>
</evidence>
<dbReference type="InterPro" id="IPR004843">
    <property type="entry name" value="Calcineurin-like_PHP"/>
</dbReference>
<evidence type="ECO:0000259" key="1">
    <source>
        <dbReference type="Pfam" id="PF00149"/>
    </source>
</evidence>
<organism evidence="2 3">
    <name type="scientific">Halovulum marinum</name>
    <dbReference type="NCBI Taxonomy" id="2662447"/>
    <lineage>
        <taxon>Bacteria</taxon>
        <taxon>Pseudomonadati</taxon>
        <taxon>Pseudomonadota</taxon>
        <taxon>Alphaproteobacteria</taxon>
        <taxon>Rhodobacterales</taxon>
        <taxon>Paracoccaceae</taxon>
        <taxon>Halovulum</taxon>
    </lineage>
</organism>
<dbReference type="InterPro" id="IPR024173">
    <property type="entry name" value="Pesterase_MJ0037-like"/>
</dbReference>
<name>A0A6L5YX16_9RHOB</name>
<reference evidence="2 3" key="1">
    <citation type="submission" date="2019-10" db="EMBL/GenBank/DDBJ databases">
        <title>Cognatihalovulum marinum gen. nov. sp. nov., a new member of the family Rhodobacteraceae isolated from deep seawater of the Northwest Indian Ocean.</title>
        <authorList>
            <person name="Ruan C."/>
            <person name="Wang J."/>
            <person name="Zheng X."/>
            <person name="Song L."/>
            <person name="Zhu Y."/>
            <person name="Huang Y."/>
            <person name="Lu Z."/>
            <person name="Du W."/>
            <person name="Huang L."/>
            <person name="Dai X."/>
        </authorList>
    </citation>
    <scope>NUCLEOTIDE SEQUENCE [LARGE SCALE GENOMIC DNA]</scope>
    <source>
        <strain evidence="2 3">2CG4</strain>
    </source>
</reference>
<evidence type="ECO:0000313" key="2">
    <source>
        <dbReference type="EMBL" id="MSU88402.1"/>
    </source>
</evidence>
<dbReference type="EMBL" id="WIND01000001">
    <property type="protein sequence ID" value="MSU88402.1"/>
    <property type="molecule type" value="Genomic_DNA"/>
</dbReference>
<dbReference type="GO" id="GO:0016787">
    <property type="term" value="F:hydrolase activity"/>
    <property type="evidence" value="ECO:0007669"/>
    <property type="project" value="UniProtKB-KW"/>
</dbReference>
<proteinExistence type="predicted"/>
<feature type="domain" description="Calcineurin-like phosphoesterase" evidence="1">
    <location>
        <begin position="28"/>
        <end position="125"/>
    </location>
</feature>
<dbReference type="NCBIfam" id="TIGR04123">
    <property type="entry name" value="P_estr_lig_assc"/>
    <property type="match status" value="1"/>
</dbReference>
<keyword evidence="2" id="KW-0436">Ligase</keyword>